<name>A0A9P7AI96_9AGAM</name>
<evidence type="ECO:0000313" key="2">
    <source>
        <dbReference type="Proteomes" id="UP000719766"/>
    </source>
</evidence>
<evidence type="ECO:0000313" key="1">
    <source>
        <dbReference type="EMBL" id="KAG1789409.1"/>
    </source>
</evidence>
<dbReference type="EMBL" id="JABBWE010000059">
    <property type="protein sequence ID" value="KAG1789409.1"/>
    <property type="molecule type" value="Genomic_DNA"/>
</dbReference>
<dbReference type="RefSeq" id="XP_041156481.1">
    <property type="nucleotide sequence ID" value="XM_041311621.1"/>
</dbReference>
<dbReference type="OrthoDB" id="10261782at2759"/>
<comment type="caution">
    <text evidence="1">The sequence shown here is derived from an EMBL/GenBank/DDBJ whole genome shotgun (WGS) entry which is preliminary data.</text>
</comment>
<dbReference type="AlphaFoldDB" id="A0A9P7AI96"/>
<reference evidence="1" key="1">
    <citation type="journal article" date="2020" name="New Phytol.">
        <title>Comparative genomics reveals dynamic genome evolution in host specialist ectomycorrhizal fungi.</title>
        <authorList>
            <person name="Lofgren L.A."/>
            <person name="Nguyen N.H."/>
            <person name="Vilgalys R."/>
            <person name="Ruytinx J."/>
            <person name="Liao H.L."/>
            <person name="Branco S."/>
            <person name="Kuo A."/>
            <person name="LaButti K."/>
            <person name="Lipzen A."/>
            <person name="Andreopoulos W."/>
            <person name="Pangilinan J."/>
            <person name="Riley R."/>
            <person name="Hundley H."/>
            <person name="Na H."/>
            <person name="Barry K."/>
            <person name="Grigoriev I.V."/>
            <person name="Stajich J.E."/>
            <person name="Kennedy P.G."/>
        </authorList>
    </citation>
    <scope>NUCLEOTIDE SEQUENCE</scope>
    <source>
        <strain evidence="1">S12</strain>
    </source>
</reference>
<dbReference type="Proteomes" id="UP000719766">
    <property type="component" value="Unassembled WGS sequence"/>
</dbReference>
<protein>
    <submittedName>
        <fullName evidence="1">Uncharacterized protein</fullName>
    </submittedName>
</protein>
<dbReference type="PANTHER" id="PTHR35204">
    <property type="entry name" value="YALI0A21131P"/>
    <property type="match status" value="1"/>
</dbReference>
<dbReference type="InterPro" id="IPR038921">
    <property type="entry name" value="YOR389W-like"/>
</dbReference>
<dbReference type="GeneID" id="64605385"/>
<proteinExistence type="predicted"/>
<sequence length="242" mass="27373">MHPAVEVTHSSSWHDHYPGESRIMLDFSGLISFYGTALVPSLAPRRVGLKRWDHRVGGILSEDIERVQGRLSQALARPPVTTSGIDWKTVLQVVVDQYASRLEFMHHLLNLTLDDGSIFNHAQQIQRRLLFYTVFAALPPNNSVTANATNSWAVPVFRECATSHTAFIVCHGTTLMPSERLLLQAVRKTTHEVCRVATKMWASGMILGVDPLYPHWQELRPETDHIRTLMGEWEEDVTQLLS</sequence>
<keyword evidence="2" id="KW-1185">Reference proteome</keyword>
<gene>
    <name evidence="1" type="ORF">HD556DRAFT_782724</name>
</gene>
<accession>A0A9P7AI96</accession>
<dbReference type="PANTHER" id="PTHR35204:SF1">
    <property type="entry name" value="ENTEROTOXIN"/>
    <property type="match status" value="1"/>
</dbReference>
<organism evidence="1 2">
    <name type="scientific">Suillus plorans</name>
    <dbReference type="NCBI Taxonomy" id="116603"/>
    <lineage>
        <taxon>Eukaryota</taxon>
        <taxon>Fungi</taxon>
        <taxon>Dikarya</taxon>
        <taxon>Basidiomycota</taxon>
        <taxon>Agaricomycotina</taxon>
        <taxon>Agaricomycetes</taxon>
        <taxon>Agaricomycetidae</taxon>
        <taxon>Boletales</taxon>
        <taxon>Suillineae</taxon>
        <taxon>Suillaceae</taxon>
        <taxon>Suillus</taxon>
    </lineage>
</organism>